<name>A0A7D9HB76_PARCT</name>
<sequence>MLVSIYLVCGVLSIAVVFFLLDKLHDEEKKERPPMFRLFFATLRHVKDTRMLLIIPLTMYSGLEQGFVFADFTKSFVTCIFGIDKVGYVMICFGVADSLFSYLLGKLTKYVGRIPVFISGAVIHLVVYVVLLTWKPDRDMISVAFLMAALWGYTDAVWQTQINAFYGVLFHDNQEAAFSNYRLWESFGFVISFALSSVLCVRVKIYILIAVLVIGMAMYAVVEVVHRQSSKRSHAQKP</sequence>
<dbReference type="EMBL" id="CACRXK020000274">
    <property type="protein sequence ID" value="CAB3980269.1"/>
    <property type="molecule type" value="Genomic_DNA"/>
</dbReference>
<dbReference type="Proteomes" id="UP001152795">
    <property type="component" value="Unassembled WGS sequence"/>
</dbReference>
<protein>
    <submittedName>
        <fullName evidence="7">Unc-93 homolog A-like</fullName>
    </submittedName>
</protein>
<keyword evidence="4" id="KW-1133">Transmembrane helix</keyword>
<comment type="subcellular location">
    <subcellularLocation>
        <location evidence="1">Membrane</location>
        <topology evidence="1">Multi-pass membrane protein</topology>
    </subcellularLocation>
</comment>
<evidence type="ECO:0000256" key="6">
    <source>
        <dbReference type="ARBA" id="ARBA00023180"/>
    </source>
</evidence>
<keyword evidence="8" id="KW-1185">Reference proteome</keyword>
<evidence type="ECO:0000256" key="4">
    <source>
        <dbReference type="ARBA" id="ARBA00022989"/>
    </source>
</evidence>
<dbReference type="InterPro" id="IPR036259">
    <property type="entry name" value="MFS_trans_sf"/>
</dbReference>
<evidence type="ECO:0000256" key="5">
    <source>
        <dbReference type="ARBA" id="ARBA00023136"/>
    </source>
</evidence>
<evidence type="ECO:0000256" key="2">
    <source>
        <dbReference type="ARBA" id="ARBA00009172"/>
    </source>
</evidence>
<keyword evidence="6" id="KW-0325">Glycoprotein</keyword>
<comment type="caution">
    <text evidence="7">The sequence shown here is derived from an EMBL/GenBank/DDBJ whole genome shotgun (WGS) entry which is preliminary data.</text>
</comment>
<keyword evidence="5" id="KW-0472">Membrane</keyword>
<proteinExistence type="inferred from homology"/>
<dbReference type="FunFam" id="1.20.1250.20:FF:000290">
    <property type="entry name" value="Unc-93 homolog A"/>
    <property type="match status" value="1"/>
</dbReference>
<dbReference type="Pfam" id="PF05978">
    <property type="entry name" value="UNC-93"/>
    <property type="match status" value="1"/>
</dbReference>
<keyword evidence="3" id="KW-0812">Transmembrane</keyword>
<dbReference type="InterPro" id="IPR051951">
    <property type="entry name" value="UNC-93_regulatory"/>
</dbReference>
<dbReference type="AlphaFoldDB" id="A0A7D9HB76"/>
<dbReference type="OrthoDB" id="78663at2759"/>
<dbReference type="PANTHER" id="PTHR19444">
    <property type="entry name" value="UNC-93 RELATED"/>
    <property type="match status" value="1"/>
</dbReference>
<organism evidence="7 8">
    <name type="scientific">Paramuricea clavata</name>
    <name type="common">Red gorgonian</name>
    <name type="synonym">Violescent sea-whip</name>
    <dbReference type="NCBI Taxonomy" id="317549"/>
    <lineage>
        <taxon>Eukaryota</taxon>
        <taxon>Metazoa</taxon>
        <taxon>Cnidaria</taxon>
        <taxon>Anthozoa</taxon>
        <taxon>Octocorallia</taxon>
        <taxon>Malacalcyonacea</taxon>
        <taxon>Plexauridae</taxon>
        <taxon>Paramuricea</taxon>
    </lineage>
</organism>
<dbReference type="GO" id="GO:0016020">
    <property type="term" value="C:membrane"/>
    <property type="evidence" value="ECO:0007669"/>
    <property type="project" value="UniProtKB-SubCell"/>
</dbReference>
<evidence type="ECO:0000256" key="3">
    <source>
        <dbReference type="ARBA" id="ARBA00022692"/>
    </source>
</evidence>
<dbReference type="PANTHER" id="PTHR19444:SF13">
    <property type="entry name" value="PROTEIN UNC-93 HOMOLOG A"/>
    <property type="match status" value="1"/>
</dbReference>
<comment type="similarity">
    <text evidence="2">Belongs to the unc-93 family.</text>
</comment>
<dbReference type="Gene3D" id="1.20.1250.20">
    <property type="entry name" value="MFS general substrate transporter like domains"/>
    <property type="match status" value="1"/>
</dbReference>
<evidence type="ECO:0000313" key="7">
    <source>
        <dbReference type="EMBL" id="CAB3980269.1"/>
    </source>
</evidence>
<dbReference type="InterPro" id="IPR010291">
    <property type="entry name" value="Ion_channel_UNC-93"/>
</dbReference>
<evidence type="ECO:0000313" key="8">
    <source>
        <dbReference type="Proteomes" id="UP001152795"/>
    </source>
</evidence>
<accession>A0A7D9HB76</accession>
<evidence type="ECO:0000256" key="1">
    <source>
        <dbReference type="ARBA" id="ARBA00004141"/>
    </source>
</evidence>
<dbReference type="SUPFAM" id="SSF103473">
    <property type="entry name" value="MFS general substrate transporter"/>
    <property type="match status" value="1"/>
</dbReference>
<reference evidence="7" key="1">
    <citation type="submission" date="2020-04" db="EMBL/GenBank/DDBJ databases">
        <authorList>
            <person name="Alioto T."/>
            <person name="Alioto T."/>
            <person name="Gomez Garrido J."/>
        </authorList>
    </citation>
    <scope>NUCLEOTIDE SEQUENCE</scope>
    <source>
        <strain evidence="7">A484AB</strain>
    </source>
</reference>
<gene>
    <name evidence="7" type="ORF">PACLA_8A066323</name>
</gene>